<comment type="similarity">
    <text evidence="1">Belongs to the universal ribosomal protein uL23 family.</text>
</comment>
<dbReference type="Gene3D" id="3.30.70.330">
    <property type="match status" value="1"/>
</dbReference>
<keyword evidence="2 5" id="KW-0689">Ribosomal protein</keyword>
<evidence type="ECO:0000256" key="3">
    <source>
        <dbReference type="ARBA" id="ARBA00023274"/>
    </source>
</evidence>
<protein>
    <recommendedName>
        <fullName evidence="4">Large ribosomal subunit protein uL23c</fullName>
    </recommendedName>
</protein>
<dbReference type="SUPFAM" id="SSF54189">
    <property type="entry name" value="Ribosomal proteins S24e, L23 and L15e"/>
    <property type="match status" value="1"/>
</dbReference>
<dbReference type="EMBL" id="MK085997">
    <property type="protein sequence ID" value="QBX98415.1"/>
    <property type="molecule type" value="Genomic_DNA"/>
</dbReference>
<dbReference type="GO" id="GO:0005840">
    <property type="term" value="C:ribosome"/>
    <property type="evidence" value="ECO:0007669"/>
    <property type="project" value="UniProtKB-KW"/>
</dbReference>
<evidence type="ECO:0000256" key="1">
    <source>
        <dbReference type="ARBA" id="ARBA00006700"/>
    </source>
</evidence>
<dbReference type="Pfam" id="PF00276">
    <property type="entry name" value="Ribosomal_L23"/>
    <property type="match status" value="1"/>
</dbReference>
<dbReference type="GO" id="GO:0006412">
    <property type="term" value="P:translation"/>
    <property type="evidence" value="ECO:0007669"/>
    <property type="project" value="InterPro"/>
</dbReference>
<evidence type="ECO:0000313" key="5">
    <source>
        <dbReference type="EMBL" id="QBX98415.1"/>
    </source>
</evidence>
<keyword evidence="5" id="KW-0934">Plastid</keyword>
<dbReference type="AlphaFoldDB" id="A0A4D6C3Z6"/>
<keyword evidence="3" id="KW-0687">Ribonucleoprotein</keyword>
<gene>
    <name evidence="5" type="primary">rpl23</name>
</gene>
<evidence type="ECO:0000256" key="2">
    <source>
        <dbReference type="ARBA" id="ARBA00022980"/>
    </source>
</evidence>
<dbReference type="GO" id="GO:1990904">
    <property type="term" value="C:ribonucleoprotein complex"/>
    <property type="evidence" value="ECO:0007669"/>
    <property type="project" value="UniProtKB-KW"/>
</dbReference>
<keyword evidence="5" id="KW-0150">Chloroplast</keyword>
<dbReference type="GO" id="GO:0003735">
    <property type="term" value="F:structural constituent of ribosome"/>
    <property type="evidence" value="ECO:0007669"/>
    <property type="project" value="InterPro"/>
</dbReference>
<name>A0A4D6C3Z6_9CHLO</name>
<organism evidence="5">
    <name type="scientific">Chloropicon sp. RCC4434</name>
    <dbReference type="NCBI Taxonomy" id="2565277"/>
    <lineage>
        <taxon>Eukaryota</taxon>
        <taxon>Viridiplantae</taxon>
        <taxon>Chlorophyta</taxon>
        <taxon>Chloropicophyceae</taxon>
        <taxon>Chloropicales</taxon>
        <taxon>Chloropicaceae</taxon>
        <taxon>Chloropicon</taxon>
    </lineage>
</organism>
<dbReference type="InterPro" id="IPR012678">
    <property type="entry name" value="Ribosomal_uL23/eL15/eS24_sf"/>
</dbReference>
<geneLocation type="chloroplast" evidence="5"/>
<proteinExistence type="inferred from homology"/>
<dbReference type="InterPro" id="IPR012677">
    <property type="entry name" value="Nucleotide-bd_a/b_plait_sf"/>
</dbReference>
<sequence length="100" mass="11632">MLRPVVTEKSLRQQENGQYIFDISQNYTKPQIKFLIEKIFKVRVKSVKTNRLPIHSTTSKRFVIKLVKGQSLNYENLSSELVENVFSSLTTNTKLESLIK</sequence>
<accession>A0A4D6C3Z6</accession>
<reference evidence="5" key="1">
    <citation type="journal article" date="2019" name="Genome Biol. Evol.">
        <title>Tracing the Evolution of the Plastome and Mitogenome in the Chloropicophyceae Uncovered Convergent tRNA Gene Losses and a Variant Plastid Genetic Code.</title>
        <authorList>
            <person name="Turmel M."/>
            <person name="Dos Santos A.L."/>
            <person name="Otis C."/>
            <person name="Sergerie R."/>
            <person name="Lemieux C."/>
        </authorList>
    </citation>
    <scope>NUCLEOTIDE SEQUENCE</scope>
</reference>
<dbReference type="InterPro" id="IPR013025">
    <property type="entry name" value="Ribosomal_uL23-like"/>
</dbReference>
<evidence type="ECO:0000256" key="4">
    <source>
        <dbReference type="ARBA" id="ARBA00035287"/>
    </source>
</evidence>